<dbReference type="PANTHER" id="PTHR38107">
    <property type="match status" value="1"/>
</dbReference>
<proteinExistence type="inferred from homology"/>
<name>A0ABT3H2U4_9RHOB</name>
<keyword evidence="8" id="KW-1185">Reference proteome</keyword>
<dbReference type="SUPFAM" id="SSF47090">
    <property type="entry name" value="PGBD-like"/>
    <property type="match status" value="1"/>
</dbReference>
<dbReference type="RefSeq" id="WP_264506929.1">
    <property type="nucleotide sequence ID" value="NZ_JAPDFL010000001.1"/>
</dbReference>
<dbReference type="Proteomes" id="UP001208938">
    <property type="component" value="Unassembled WGS sequence"/>
</dbReference>
<dbReference type="CDD" id="cd00737">
    <property type="entry name" value="lyz_endolysin_autolysin"/>
    <property type="match status" value="1"/>
</dbReference>
<dbReference type="Gene3D" id="1.10.530.40">
    <property type="match status" value="1"/>
</dbReference>
<evidence type="ECO:0000256" key="5">
    <source>
        <dbReference type="SAM" id="Phobius"/>
    </source>
</evidence>
<comment type="caution">
    <text evidence="7">The sequence shown here is derived from an EMBL/GenBank/DDBJ whole genome shotgun (WGS) entry which is preliminary data.</text>
</comment>
<dbReference type="InterPro" id="IPR036366">
    <property type="entry name" value="PGBDSf"/>
</dbReference>
<keyword evidence="5" id="KW-1133">Transmembrane helix</keyword>
<keyword evidence="4" id="KW-0378">Hydrolase</keyword>
<keyword evidence="4" id="KW-0326">Glycosidase</keyword>
<keyword evidence="5" id="KW-0472">Membrane</keyword>
<evidence type="ECO:0000256" key="3">
    <source>
        <dbReference type="ARBA" id="ARBA00023200"/>
    </source>
</evidence>
<comment type="catalytic activity">
    <reaction evidence="4">
        <text>Hydrolysis of (1-&gt;4)-beta-linkages between N-acetylmuramic acid and N-acetyl-D-glucosamine residues in a peptidoglycan and between N-acetyl-D-glucosamine residues in chitodextrins.</text>
        <dbReference type="EC" id="3.2.1.17"/>
    </reaction>
</comment>
<dbReference type="EC" id="3.2.1.17" evidence="4"/>
<evidence type="ECO:0000256" key="2">
    <source>
        <dbReference type="ARBA" id="ARBA00022638"/>
    </source>
</evidence>
<evidence type="ECO:0000256" key="1">
    <source>
        <dbReference type="ARBA" id="ARBA00022529"/>
    </source>
</evidence>
<dbReference type="InterPro" id="IPR023347">
    <property type="entry name" value="Lysozyme_dom_sf"/>
</dbReference>
<dbReference type="InterPro" id="IPR036365">
    <property type="entry name" value="PGBD-like_sf"/>
</dbReference>
<dbReference type="InterPro" id="IPR033907">
    <property type="entry name" value="Endolysin_autolysin"/>
</dbReference>
<dbReference type="SUPFAM" id="SSF53955">
    <property type="entry name" value="Lysozyme-like"/>
    <property type="match status" value="1"/>
</dbReference>
<keyword evidence="5" id="KW-0812">Transmembrane</keyword>
<dbReference type="Pfam" id="PF00959">
    <property type="entry name" value="Phage_lysozyme"/>
    <property type="match status" value="1"/>
</dbReference>
<organism evidence="7 8">
    <name type="scientific">Pararhodobacter zhoushanensis</name>
    <dbReference type="NCBI Taxonomy" id="2479545"/>
    <lineage>
        <taxon>Bacteria</taxon>
        <taxon>Pseudomonadati</taxon>
        <taxon>Pseudomonadota</taxon>
        <taxon>Alphaproteobacteria</taxon>
        <taxon>Rhodobacterales</taxon>
        <taxon>Paracoccaceae</taxon>
        <taxon>Pararhodobacter</taxon>
    </lineage>
</organism>
<dbReference type="PANTHER" id="PTHR38107:SF3">
    <property type="entry name" value="LYSOZYME RRRD-RELATED"/>
    <property type="match status" value="1"/>
</dbReference>
<evidence type="ECO:0000259" key="6">
    <source>
        <dbReference type="Pfam" id="PF01471"/>
    </source>
</evidence>
<keyword evidence="1 4" id="KW-0929">Antimicrobial</keyword>
<accession>A0ABT3H2U4</accession>
<dbReference type="InterPro" id="IPR002196">
    <property type="entry name" value="Glyco_hydro_24"/>
</dbReference>
<dbReference type="EMBL" id="JAPDFL010000001">
    <property type="protein sequence ID" value="MCW1934104.1"/>
    <property type="molecule type" value="Genomic_DNA"/>
</dbReference>
<dbReference type="InterPro" id="IPR051018">
    <property type="entry name" value="Bacteriophage_GH24"/>
</dbReference>
<dbReference type="InterPro" id="IPR023346">
    <property type="entry name" value="Lysozyme-like_dom_sf"/>
</dbReference>
<evidence type="ECO:0000256" key="4">
    <source>
        <dbReference type="RuleBase" id="RU003788"/>
    </source>
</evidence>
<comment type="similarity">
    <text evidence="4">Belongs to the glycosyl hydrolase 24 family.</text>
</comment>
<keyword evidence="3" id="KW-1035">Host cytoplasm</keyword>
<keyword evidence="2 4" id="KW-0081">Bacteriolytic enzyme</keyword>
<feature type="domain" description="Peptidoglycan binding-like" evidence="6">
    <location>
        <begin position="169"/>
        <end position="220"/>
    </location>
</feature>
<protein>
    <recommendedName>
        <fullName evidence="4">Lysozyme</fullName>
        <ecNumber evidence="4">3.2.1.17</ecNumber>
    </recommendedName>
</protein>
<evidence type="ECO:0000313" key="7">
    <source>
        <dbReference type="EMBL" id="MCW1934104.1"/>
    </source>
</evidence>
<dbReference type="InterPro" id="IPR002477">
    <property type="entry name" value="Peptidoglycan-bd-like"/>
</dbReference>
<reference evidence="7 8" key="1">
    <citation type="submission" date="2022-10" db="EMBL/GenBank/DDBJ databases">
        <title>Pararhodobacter sp. nov., isolated from marine algae.</title>
        <authorList>
            <person name="Choi B.J."/>
            <person name="Kim J.M."/>
            <person name="Lee J.K."/>
            <person name="Choi D.G."/>
            <person name="Jeon C.O."/>
        </authorList>
    </citation>
    <scope>NUCLEOTIDE SEQUENCE [LARGE SCALE GENOMIC DNA]</scope>
    <source>
        <strain evidence="7 8">ZQ420</strain>
    </source>
</reference>
<dbReference type="Gene3D" id="1.10.101.10">
    <property type="entry name" value="PGBD-like superfamily/PGBD"/>
    <property type="match status" value="1"/>
</dbReference>
<feature type="transmembrane region" description="Helical" evidence="5">
    <location>
        <begin position="257"/>
        <end position="275"/>
    </location>
</feature>
<gene>
    <name evidence="7" type="ORF">OKW52_18045</name>
</gene>
<dbReference type="Pfam" id="PF01471">
    <property type="entry name" value="PG_binding_1"/>
    <property type="match status" value="1"/>
</dbReference>
<sequence length="299" mass="31935">MQTSERGIAFNERLEGVVLRAYLCPAGQWTIGAGLTKASGVVDPKPGMVITAEEASRLMGEALRTRYEPAVTRAMPGAKQYEFDGGVAFHWNTGAITRASWVPAWASGNVAAMRERLARWNKGGGKVLPGLTRRREAEFRLIAYRDYGVPVPVQTPRGLARVTLDLAPEEVTAARAALSARGYPVGSDARGIAEEAVRAFQRDHALTVDGILGRATLSTLQRSIDARGQTVVGGSIAAGGGAETATNVLPADLPLSWTGPLALLVGLGVLAYLAWRYRDILAARIHPILPRLAATLRSF</sequence>
<evidence type="ECO:0000313" key="8">
    <source>
        <dbReference type="Proteomes" id="UP001208938"/>
    </source>
</evidence>